<gene>
    <name evidence="2" type="ORF">HHI36_019924</name>
</gene>
<keyword evidence="3" id="KW-1185">Reference proteome</keyword>
<feature type="region of interest" description="Disordered" evidence="1">
    <location>
        <begin position="76"/>
        <end position="111"/>
    </location>
</feature>
<accession>A0ABD2N9I4</accession>
<name>A0ABD2N9I4_9CUCU</name>
<proteinExistence type="predicted"/>
<dbReference type="EMBL" id="JABFTP020000083">
    <property type="protein sequence ID" value="KAL3275155.1"/>
    <property type="molecule type" value="Genomic_DNA"/>
</dbReference>
<evidence type="ECO:0000313" key="3">
    <source>
        <dbReference type="Proteomes" id="UP001516400"/>
    </source>
</evidence>
<organism evidence="2 3">
    <name type="scientific">Cryptolaemus montrouzieri</name>
    <dbReference type="NCBI Taxonomy" id="559131"/>
    <lineage>
        <taxon>Eukaryota</taxon>
        <taxon>Metazoa</taxon>
        <taxon>Ecdysozoa</taxon>
        <taxon>Arthropoda</taxon>
        <taxon>Hexapoda</taxon>
        <taxon>Insecta</taxon>
        <taxon>Pterygota</taxon>
        <taxon>Neoptera</taxon>
        <taxon>Endopterygota</taxon>
        <taxon>Coleoptera</taxon>
        <taxon>Polyphaga</taxon>
        <taxon>Cucujiformia</taxon>
        <taxon>Coccinelloidea</taxon>
        <taxon>Coccinellidae</taxon>
        <taxon>Scymninae</taxon>
        <taxon>Scymnini</taxon>
        <taxon>Cryptolaemus</taxon>
    </lineage>
</organism>
<evidence type="ECO:0000256" key="1">
    <source>
        <dbReference type="SAM" id="MobiDB-lite"/>
    </source>
</evidence>
<protein>
    <recommendedName>
        <fullName evidence="4">CTNNB1 binding N-teminal domain-containing protein</fullName>
    </recommendedName>
</protein>
<feature type="compositionally biased region" description="Polar residues" evidence="1">
    <location>
        <begin position="37"/>
        <end position="48"/>
    </location>
</feature>
<dbReference type="AlphaFoldDB" id="A0ABD2N9I4"/>
<feature type="region of interest" description="Disordered" evidence="1">
    <location>
        <begin position="1"/>
        <end position="50"/>
    </location>
</feature>
<sequence length="111" mass="11995">MALLKKDGKLEESNDMEKDNGDVDQDDFMENMENGRNGLTGTPDSLNSRNDKELEDLMDVESTAKTCIMHALSIVSTPTPQTGSSPPPLAATAPHSGAQDAWKTSGHTRLH</sequence>
<evidence type="ECO:0008006" key="4">
    <source>
        <dbReference type="Google" id="ProtNLM"/>
    </source>
</evidence>
<dbReference type="Proteomes" id="UP001516400">
    <property type="component" value="Unassembled WGS sequence"/>
</dbReference>
<evidence type="ECO:0000313" key="2">
    <source>
        <dbReference type="EMBL" id="KAL3275155.1"/>
    </source>
</evidence>
<feature type="compositionally biased region" description="Basic and acidic residues" evidence="1">
    <location>
        <begin position="1"/>
        <end position="21"/>
    </location>
</feature>
<comment type="caution">
    <text evidence="2">The sequence shown here is derived from an EMBL/GenBank/DDBJ whole genome shotgun (WGS) entry which is preliminary data.</text>
</comment>
<reference evidence="2 3" key="1">
    <citation type="journal article" date="2021" name="BMC Biol.">
        <title>Horizontally acquired antibacterial genes associated with adaptive radiation of ladybird beetles.</title>
        <authorList>
            <person name="Li H.S."/>
            <person name="Tang X.F."/>
            <person name="Huang Y.H."/>
            <person name="Xu Z.Y."/>
            <person name="Chen M.L."/>
            <person name="Du X.Y."/>
            <person name="Qiu B.Y."/>
            <person name="Chen P.T."/>
            <person name="Zhang W."/>
            <person name="Slipinski A."/>
            <person name="Escalona H.E."/>
            <person name="Waterhouse R.M."/>
            <person name="Zwick A."/>
            <person name="Pang H."/>
        </authorList>
    </citation>
    <scope>NUCLEOTIDE SEQUENCE [LARGE SCALE GENOMIC DNA]</scope>
    <source>
        <strain evidence="2">SYSU2018</strain>
    </source>
</reference>